<dbReference type="InterPro" id="IPR010260">
    <property type="entry name" value="AlpA"/>
</dbReference>
<protein>
    <submittedName>
        <fullName evidence="1">AlpA family transcriptional regulator</fullName>
    </submittedName>
</protein>
<comment type="caution">
    <text evidence="1">The sequence shown here is derived from an EMBL/GenBank/DDBJ whole genome shotgun (WGS) entry which is preliminary data.</text>
</comment>
<dbReference type="InterPro" id="IPR009061">
    <property type="entry name" value="DNA-bd_dom_put_sf"/>
</dbReference>
<reference evidence="1 2" key="1">
    <citation type="submission" date="2019-03" db="EMBL/GenBank/DDBJ databases">
        <title>Genomic Encyclopedia of Type Strains, Phase IV (KMG-V): Genome sequencing to study the core and pangenomes of soil and plant-associated prokaryotes.</title>
        <authorList>
            <person name="Whitman W."/>
        </authorList>
    </citation>
    <scope>NUCLEOTIDE SEQUENCE [LARGE SCALE GENOMIC DNA]</scope>
    <source>
        <strain evidence="1 2">IE4868</strain>
    </source>
</reference>
<evidence type="ECO:0000313" key="2">
    <source>
        <dbReference type="Proteomes" id="UP000295507"/>
    </source>
</evidence>
<dbReference type="EMBL" id="SMBK01000004">
    <property type="protein sequence ID" value="TCU38766.1"/>
    <property type="molecule type" value="Genomic_DNA"/>
</dbReference>
<organism evidence="1 2">
    <name type="scientific">Rhizobium azibense</name>
    <dbReference type="NCBI Taxonomy" id="1136135"/>
    <lineage>
        <taxon>Bacteria</taxon>
        <taxon>Pseudomonadati</taxon>
        <taxon>Pseudomonadota</taxon>
        <taxon>Alphaproteobacteria</taxon>
        <taxon>Hyphomicrobiales</taxon>
        <taxon>Rhizobiaceae</taxon>
        <taxon>Rhizobium/Agrobacterium group</taxon>
        <taxon>Rhizobium</taxon>
    </lineage>
</organism>
<accession>A0A4R3S3A8</accession>
<dbReference type="Pfam" id="PF05930">
    <property type="entry name" value="Phage_AlpA"/>
    <property type="match status" value="1"/>
</dbReference>
<evidence type="ECO:0000313" key="1">
    <source>
        <dbReference type="EMBL" id="TCU38766.1"/>
    </source>
</evidence>
<name>A0A4R3S3A8_9HYPH</name>
<proteinExistence type="predicted"/>
<dbReference type="AlphaFoldDB" id="A0A4R3S3A8"/>
<dbReference type="SUPFAM" id="SSF46955">
    <property type="entry name" value="Putative DNA-binding domain"/>
    <property type="match status" value="1"/>
</dbReference>
<dbReference type="RefSeq" id="WP_132551374.1">
    <property type="nucleotide sequence ID" value="NZ_SMBK01000004.1"/>
</dbReference>
<dbReference type="Proteomes" id="UP000295507">
    <property type="component" value="Unassembled WGS sequence"/>
</dbReference>
<gene>
    <name evidence="1" type="ORF">EV129_104373</name>
</gene>
<sequence length="113" mass="12612">MEKILEQEARRIARLGFEAEIAKLKIEVANLKANRPTAPPTFDAPVLISLNDACRLISLSRTAVNRWRSLGLFPAAVALGDKRVAFVKAEVEQWVRDRIAERDQASRKATTAN</sequence>